<gene>
    <name evidence="7" type="ORF">CVLEPA_LOCUS14761</name>
</gene>
<dbReference type="EMBL" id="CAWYQH010000097">
    <property type="protein sequence ID" value="CAK8683720.1"/>
    <property type="molecule type" value="Genomic_DNA"/>
</dbReference>
<dbReference type="InterPro" id="IPR000594">
    <property type="entry name" value="ThiF_NAD_FAD-bd"/>
</dbReference>
<reference evidence="7 8" key="1">
    <citation type="submission" date="2024-02" db="EMBL/GenBank/DDBJ databases">
        <authorList>
            <person name="Daric V."/>
            <person name="Darras S."/>
        </authorList>
    </citation>
    <scope>NUCLEOTIDE SEQUENCE [LARGE SCALE GENOMIC DNA]</scope>
</reference>
<evidence type="ECO:0000256" key="4">
    <source>
        <dbReference type="ARBA" id="ARBA00022786"/>
    </source>
</evidence>
<evidence type="ECO:0000256" key="1">
    <source>
        <dbReference type="ARBA" id="ARBA00005032"/>
    </source>
</evidence>
<keyword evidence="8" id="KW-1185">Reference proteome</keyword>
<keyword evidence="4 5" id="KW-0833">Ubl conjugation pathway</keyword>
<evidence type="ECO:0000256" key="3">
    <source>
        <dbReference type="ARBA" id="ARBA00015407"/>
    </source>
</evidence>
<name>A0ABP0FVT4_CLALP</name>
<dbReference type="CDD" id="cd01493">
    <property type="entry name" value="APPBP1_RUB"/>
    <property type="match status" value="1"/>
</dbReference>
<comment type="caution">
    <text evidence="7">The sequence shown here is derived from an EMBL/GenBank/DDBJ whole genome shotgun (WGS) entry which is preliminary data.</text>
</comment>
<evidence type="ECO:0000259" key="6">
    <source>
        <dbReference type="Pfam" id="PF00899"/>
    </source>
</evidence>
<dbReference type="InterPro" id="IPR045886">
    <property type="entry name" value="ThiF/MoeB/HesA"/>
</dbReference>
<dbReference type="SUPFAM" id="SSF69572">
    <property type="entry name" value="Activating enzymes of the ubiquitin-like proteins"/>
    <property type="match status" value="1"/>
</dbReference>
<evidence type="ECO:0000313" key="8">
    <source>
        <dbReference type="Proteomes" id="UP001642483"/>
    </source>
</evidence>
<dbReference type="PANTHER" id="PTHR10953">
    <property type="entry name" value="UBIQUITIN-ACTIVATING ENZYME E1"/>
    <property type="match status" value="1"/>
</dbReference>
<evidence type="ECO:0000256" key="2">
    <source>
        <dbReference type="ARBA" id="ARBA00006868"/>
    </source>
</evidence>
<sequence>MANKQNKYDRQLRLWGDHGQWCLENSKICLVNVTATGTETLKNLILPGIGSFVIVDKSRVNGEDAGSNFFLDPNAIGESKAKVATNLLLELNPEVKGEYIEEDVANILETNPHFFLSFTVVIACNLYGETLQKLAALFWCNNIPFVTCKSFGFIGYLRLVIPEHCIIESHPDNSHEDLRLDCPFEELCAYADTIDLDAMDKKDHSHTPYVIILYKYLMEWKKAHSGAMPKTWKEKKEFKKLVMSGIRKNADGVPEDEENFDEAVKQVNSALVPSCVPEKVQKIFNDPKCLQLTEESTDFWMMVGGLRQFVSNSENGLLPLRGSLPDMFSDSDKYIKLQNIYQGKAKQDMEAVTGHISQVCTKSGCGNGKISEKDIKRFCRNAHFLRVVRTRSLQSEYESPSKSIMDSLTSDEISDAVWYVLLRAVERFQSTNGRLPGMNNAEWESDVNRLKNCLYDLLKSWDIPGAVEAISDDFLQEMCRCGSSEIHSVASYMGGVTSHEVVKLITAQYIPICNSYIYNGYKSTSVTIDI</sequence>
<comment type="similarity">
    <text evidence="2 5">Belongs to the ubiquitin-activating E1 family. ULA1 subfamily.</text>
</comment>
<dbReference type="Proteomes" id="UP001642483">
    <property type="component" value="Unassembled WGS sequence"/>
</dbReference>
<dbReference type="PANTHER" id="PTHR10953:SF29">
    <property type="entry name" value="NEDD8-ACTIVATING ENZYME E1 REGULATORY SUBUNIT"/>
    <property type="match status" value="1"/>
</dbReference>
<dbReference type="PIRSF" id="PIRSF039099">
    <property type="entry name" value="APP-BP1"/>
    <property type="match status" value="1"/>
</dbReference>
<dbReference type="InterPro" id="IPR035985">
    <property type="entry name" value="Ubiquitin-activating_enz"/>
</dbReference>
<dbReference type="Gene3D" id="3.40.50.720">
    <property type="entry name" value="NAD(P)-binding Rossmann-like Domain"/>
    <property type="match status" value="2"/>
</dbReference>
<protein>
    <recommendedName>
        <fullName evidence="3 5">NEDD8-activating enzyme E1 regulatory subunit</fullName>
    </recommendedName>
</protein>
<comment type="pathway">
    <text evidence="1 5">Protein modification; protein neddylation.</text>
</comment>
<proteinExistence type="inferred from homology"/>
<accession>A0ABP0FVT4</accession>
<dbReference type="Pfam" id="PF00899">
    <property type="entry name" value="ThiF"/>
    <property type="match status" value="1"/>
</dbReference>
<feature type="domain" description="THIF-type NAD/FAD binding fold" evidence="6">
    <location>
        <begin position="8"/>
        <end position="510"/>
    </location>
</feature>
<evidence type="ECO:0000256" key="5">
    <source>
        <dbReference type="PIRNR" id="PIRNR039099"/>
    </source>
</evidence>
<dbReference type="InterPro" id="IPR030667">
    <property type="entry name" value="APP-BP1"/>
</dbReference>
<evidence type="ECO:0000313" key="7">
    <source>
        <dbReference type="EMBL" id="CAK8683720.1"/>
    </source>
</evidence>
<organism evidence="7 8">
    <name type="scientific">Clavelina lepadiformis</name>
    <name type="common">Light-bulb sea squirt</name>
    <name type="synonym">Ascidia lepadiformis</name>
    <dbReference type="NCBI Taxonomy" id="159417"/>
    <lineage>
        <taxon>Eukaryota</taxon>
        <taxon>Metazoa</taxon>
        <taxon>Chordata</taxon>
        <taxon>Tunicata</taxon>
        <taxon>Ascidiacea</taxon>
        <taxon>Aplousobranchia</taxon>
        <taxon>Clavelinidae</taxon>
        <taxon>Clavelina</taxon>
    </lineage>
</organism>